<dbReference type="PANTHER" id="PTHR14440">
    <property type="entry name" value="DNA-DIRECTED RNA POLYMERASE I SUBUNIT RPA49"/>
    <property type="match status" value="1"/>
</dbReference>
<evidence type="ECO:0000256" key="5">
    <source>
        <dbReference type="ARBA" id="ARBA00023242"/>
    </source>
</evidence>
<dbReference type="InterPro" id="IPR009668">
    <property type="entry name" value="RNA_pol-assoc_fac_A49-like"/>
</dbReference>
<dbReference type="InParanoid" id="D8TQ76"/>
<keyword evidence="4" id="KW-0804">Transcription</keyword>
<comment type="similarity">
    <text evidence="2">Belongs to the eukaryotic RPA49/POLR1E RNA polymerase subunit family.</text>
</comment>
<dbReference type="OrthoDB" id="532500at2759"/>
<dbReference type="GeneID" id="9624934"/>
<dbReference type="GO" id="GO:0003677">
    <property type="term" value="F:DNA binding"/>
    <property type="evidence" value="ECO:0007669"/>
    <property type="project" value="InterPro"/>
</dbReference>
<dbReference type="Proteomes" id="UP000001058">
    <property type="component" value="Unassembled WGS sequence"/>
</dbReference>
<dbReference type="GO" id="GO:0005730">
    <property type="term" value="C:nucleolus"/>
    <property type="evidence" value="ECO:0007669"/>
    <property type="project" value="UniProtKB-SubCell"/>
</dbReference>
<reference evidence="6 7" key="1">
    <citation type="journal article" date="2010" name="Science">
        <title>Genomic analysis of organismal complexity in the multicellular green alga Volvox carteri.</title>
        <authorList>
            <person name="Prochnik S.E."/>
            <person name="Umen J."/>
            <person name="Nedelcu A.M."/>
            <person name="Hallmann A."/>
            <person name="Miller S.M."/>
            <person name="Nishii I."/>
            <person name="Ferris P."/>
            <person name="Kuo A."/>
            <person name="Mitros T."/>
            <person name="Fritz-Laylin L.K."/>
            <person name="Hellsten U."/>
            <person name="Chapman J."/>
            <person name="Simakov O."/>
            <person name="Rensing S.A."/>
            <person name="Terry A."/>
            <person name="Pangilinan J."/>
            <person name="Kapitonov V."/>
            <person name="Jurka J."/>
            <person name="Salamov A."/>
            <person name="Shapiro H."/>
            <person name="Schmutz J."/>
            <person name="Grimwood J."/>
            <person name="Lindquist E."/>
            <person name="Lucas S."/>
            <person name="Grigoriev I.V."/>
            <person name="Schmitt R."/>
            <person name="Kirk D."/>
            <person name="Rokhsar D.S."/>
        </authorList>
    </citation>
    <scope>NUCLEOTIDE SEQUENCE [LARGE SCALE GENOMIC DNA]</scope>
    <source>
        <strain evidence="7">f. Nagariensis / Eve</strain>
    </source>
</reference>
<dbReference type="GO" id="GO:0006351">
    <property type="term" value="P:DNA-templated transcription"/>
    <property type="evidence" value="ECO:0007669"/>
    <property type="project" value="InterPro"/>
</dbReference>
<dbReference type="AlphaFoldDB" id="D8TQ76"/>
<comment type="subcellular location">
    <subcellularLocation>
        <location evidence="1">Nucleus</location>
        <location evidence="1">Nucleolus</location>
    </subcellularLocation>
</comment>
<sequence length="489" mass="53059">MSSKRQRLAVEMATADRAALPAVCYLPSITGAGGAASPSEEPISLTKRLKFNLHAKQRLGSSIQLAHASLGDIEFVGRSDGEENKGMQHCCYALAAYRPGDKKLQLMHVAGDHLFRLDTRLQGLIYAPTGAGADEGEGARERRRAAARKLVDEFGSTRRRRQMTAREAGVVVADKISGGDAVQELLGNVAARGQEGGMTKEEVFRKAFAQRTVPPHNPAATNAADAYPLNLLLGRPGGEAAAAEDGASLVGDLHVSQIHQLAEDEEELDKARAKELVGGGEVQAWGRVLVHPYVLSRLGALRALKNQDTADCQARARHRARYLALLAALLRLLSRPVLSVKGEGIMGLSRELRLRESLTEFVLERFYVRTQDVLRGVRYERPDAQKQLLLSYILAVAVVAEDGFLDKPQFEDLREALKLDAAKLAAALQELGCVTRSVKLVVERDNIPREISTYTASLLRQGLQGGIAKTLEESFPVIKTARGKGKGGK</sequence>
<evidence type="ECO:0000313" key="7">
    <source>
        <dbReference type="Proteomes" id="UP000001058"/>
    </source>
</evidence>
<dbReference type="KEGG" id="vcn:VOLCADRAFT_88884"/>
<dbReference type="GO" id="GO:0000428">
    <property type="term" value="C:DNA-directed RNA polymerase complex"/>
    <property type="evidence" value="ECO:0007669"/>
    <property type="project" value="UniProtKB-KW"/>
</dbReference>
<name>D8TQ76_VOLCA</name>
<evidence type="ECO:0000256" key="2">
    <source>
        <dbReference type="ARBA" id="ARBA00009430"/>
    </source>
</evidence>
<accession>D8TQ76</accession>
<evidence type="ECO:0000256" key="4">
    <source>
        <dbReference type="ARBA" id="ARBA00023163"/>
    </source>
</evidence>
<keyword evidence="7" id="KW-1185">Reference proteome</keyword>
<organism evidence="7">
    <name type="scientific">Volvox carteri f. nagariensis</name>
    <dbReference type="NCBI Taxonomy" id="3068"/>
    <lineage>
        <taxon>Eukaryota</taxon>
        <taxon>Viridiplantae</taxon>
        <taxon>Chlorophyta</taxon>
        <taxon>core chlorophytes</taxon>
        <taxon>Chlorophyceae</taxon>
        <taxon>CS clade</taxon>
        <taxon>Chlamydomonadales</taxon>
        <taxon>Volvocaceae</taxon>
        <taxon>Volvox</taxon>
    </lineage>
</organism>
<evidence type="ECO:0000256" key="3">
    <source>
        <dbReference type="ARBA" id="ARBA00022478"/>
    </source>
</evidence>
<gene>
    <name evidence="6" type="ORF">VOLCADRAFT_88884</name>
</gene>
<evidence type="ECO:0000313" key="6">
    <source>
        <dbReference type="EMBL" id="EFJ50486.1"/>
    </source>
</evidence>
<evidence type="ECO:0000256" key="1">
    <source>
        <dbReference type="ARBA" id="ARBA00004604"/>
    </source>
</evidence>
<keyword evidence="5" id="KW-0539">Nucleus</keyword>
<proteinExistence type="inferred from homology"/>
<dbReference type="RefSeq" id="XP_002948611.1">
    <property type="nucleotide sequence ID" value="XM_002948565.1"/>
</dbReference>
<dbReference type="STRING" id="3068.D8TQ76"/>
<dbReference type="EMBL" id="GL378331">
    <property type="protein sequence ID" value="EFJ50486.1"/>
    <property type="molecule type" value="Genomic_DNA"/>
</dbReference>
<protein>
    <submittedName>
        <fullName evidence="6">Uncharacterized protein</fullName>
    </submittedName>
</protein>
<dbReference type="Pfam" id="PF06870">
    <property type="entry name" value="RNA_pol_I_A49"/>
    <property type="match status" value="1"/>
</dbReference>
<keyword evidence="3" id="KW-0240">DNA-directed RNA polymerase</keyword>